<name>A0A073CEI7_PLAA1</name>
<keyword evidence="2" id="KW-1185">Reference proteome</keyword>
<evidence type="ECO:0000313" key="2">
    <source>
        <dbReference type="Proteomes" id="UP000027395"/>
    </source>
</evidence>
<accession>A0A073CEI7</accession>
<proteinExistence type="predicted"/>
<dbReference type="AlphaFoldDB" id="A0A073CEI7"/>
<organism evidence="1 2">
    <name type="scientific">Planktothrix agardhii (strain NIVA-CYA 126/8)</name>
    <dbReference type="NCBI Taxonomy" id="388467"/>
    <lineage>
        <taxon>Bacteria</taxon>
        <taxon>Bacillati</taxon>
        <taxon>Cyanobacteriota</taxon>
        <taxon>Cyanophyceae</taxon>
        <taxon>Oscillatoriophycideae</taxon>
        <taxon>Oscillatoriales</taxon>
        <taxon>Microcoleaceae</taxon>
        <taxon>Planktothrix</taxon>
    </lineage>
</organism>
<protein>
    <submittedName>
        <fullName evidence="1">Uncharacterized protein</fullName>
    </submittedName>
</protein>
<gene>
    <name evidence="1" type="ORF">A19Y_0961</name>
</gene>
<evidence type="ECO:0000313" key="1">
    <source>
        <dbReference type="EMBL" id="KEI66088.1"/>
    </source>
</evidence>
<dbReference type="PATRIC" id="fig|388467.6.peg.906"/>
<sequence length="146" mass="16646">MTQEDCLAIYQALVEMLNSIKLGWVTEQVADVISAGKTTEELVSGRKSPNLKLNYYSPQEQLLLLINAIEKSVINTGEIETEILDIFRHETQNCDLKPELRFTSSVDGKGTMFKYSVESVNSRQQHRQELKKLLEELRQEIGTNVD</sequence>
<reference evidence="1 2" key="1">
    <citation type="journal article" date="2014" name="Appl. Environ. Microbiol.">
        <title>Elucidation of insertion elements encoded on plasmids and in vitro construction of shuttle vectors from the toxic cyanobacterium Planktothrix.</title>
        <authorList>
            <person name="Christiansen G."/>
            <person name="Goesmann A."/>
            <person name="Kurmayer R."/>
        </authorList>
    </citation>
    <scope>NUCLEOTIDE SEQUENCE [LARGE SCALE GENOMIC DNA]</scope>
    <source>
        <strain evidence="1 2">NIVA-CYA 126/8</strain>
    </source>
</reference>
<dbReference type="EMBL" id="CM002803">
    <property type="protein sequence ID" value="KEI66088.1"/>
    <property type="molecule type" value="Genomic_DNA"/>
</dbReference>
<dbReference type="RefSeq" id="WP_233428043.1">
    <property type="nucleotide sequence ID" value="NZ_CM002803.1"/>
</dbReference>
<dbReference type="eggNOG" id="ENOG50340NR">
    <property type="taxonomic scope" value="Bacteria"/>
</dbReference>
<dbReference type="HOGENOM" id="CLU_1775703_0_0_3"/>
<dbReference type="Proteomes" id="UP000027395">
    <property type="component" value="Chromosome"/>
</dbReference>
<dbReference type="STRING" id="388467.A19Y_0961"/>